<organism evidence="4 5">
    <name type="scientific">Pycnococcus provasolii</name>
    <dbReference type="NCBI Taxonomy" id="41880"/>
    <lineage>
        <taxon>Eukaryota</taxon>
        <taxon>Viridiplantae</taxon>
        <taxon>Chlorophyta</taxon>
        <taxon>Pseudoscourfieldiophyceae</taxon>
        <taxon>Pseudoscourfieldiales</taxon>
        <taxon>Pycnococcaceae</taxon>
        <taxon>Pycnococcus</taxon>
    </lineage>
</organism>
<keyword evidence="1" id="KW-0677">Repeat</keyword>
<comment type="caution">
    <text evidence="4">The sequence shown here is derived from an EMBL/GenBank/DDBJ whole genome shotgun (WGS) entry which is preliminary data.</text>
</comment>
<dbReference type="Gene3D" id="1.25.40.10">
    <property type="entry name" value="Tetratricopeptide repeat domain"/>
    <property type="match status" value="4"/>
</dbReference>
<feature type="compositionally biased region" description="Basic and acidic residues" evidence="3">
    <location>
        <begin position="23"/>
        <end position="61"/>
    </location>
</feature>
<feature type="region of interest" description="Disordered" evidence="3">
    <location>
        <begin position="23"/>
        <end position="95"/>
    </location>
</feature>
<evidence type="ECO:0000313" key="4">
    <source>
        <dbReference type="EMBL" id="GHP11743.1"/>
    </source>
</evidence>
<dbReference type="Proteomes" id="UP000660262">
    <property type="component" value="Unassembled WGS sequence"/>
</dbReference>
<feature type="compositionally biased region" description="Basic residues" evidence="3">
    <location>
        <begin position="62"/>
        <end position="76"/>
    </location>
</feature>
<dbReference type="PANTHER" id="PTHR47938">
    <property type="entry name" value="RESPIRATORY COMPLEX I CHAPERONE (CIA84), PUTATIVE (AFU_ORTHOLOGUE AFUA_2G06020)-RELATED"/>
    <property type="match status" value="1"/>
</dbReference>
<accession>A0A830HY98</accession>
<dbReference type="Pfam" id="PF13812">
    <property type="entry name" value="PPR_3"/>
    <property type="match status" value="2"/>
</dbReference>
<keyword evidence="5" id="KW-1185">Reference proteome</keyword>
<dbReference type="OrthoDB" id="185373at2759"/>
<dbReference type="PANTHER" id="PTHR47938:SF35">
    <property type="entry name" value="PENTATRICOPEPTIDE REPEAT-CONTAINING PROTEIN 4, MITOCHONDRIAL-RELATED"/>
    <property type="match status" value="1"/>
</dbReference>
<name>A0A830HY98_9CHLO</name>
<dbReference type="AlphaFoldDB" id="A0A830HY98"/>
<feature type="repeat" description="PPR" evidence="2">
    <location>
        <begin position="269"/>
        <end position="303"/>
    </location>
</feature>
<dbReference type="Pfam" id="PF13041">
    <property type="entry name" value="PPR_2"/>
    <property type="match status" value="2"/>
</dbReference>
<evidence type="ECO:0000256" key="2">
    <source>
        <dbReference type="PROSITE-ProRule" id="PRU00708"/>
    </source>
</evidence>
<dbReference type="GO" id="GO:0140053">
    <property type="term" value="P:mitochondrial gene expression"/>
    <property type="evidence" value="ECO:0007669"/>
    <property type="project" value="TreeGrafter"/>
</dbReference>
<dbReference type="InterPro" id="IPR011990">
    <property type="entry name" value="TPR-like_helical_dom_sf"/>
</dbReference>
<dbReference type="PROSITE" id="PS51375">
    <property type="entry name" value="PPR"/>
    <property type="match status" value="4"/>
</dbReference>
<feature type="repeat" description="PPR" evidence="2">
    <location>
        <begin position="347"/>
        <end position="381"/>
    </location>
</feature>
<gene>
    <name evidence="4" type="ORF">PPROV_001047100</name>
</gene>
<dbReference type="NCBIfam" id="TIGR00756">
    <property type="entry name" value="PPR"/>
    <property type="match status" value="5"/>
</dbReference>
<sequence>MDANAEYTCECCQARLQRDLADNNLEHDHAEEPTSSEKEKEKEQEKDIEDCARVVDLTRRIRDLKRQKKRPKRGGKRNNNGAPAAQKTNTPEPTPSAIADAVYNSYIVAEGHRPTAITLTTVASVHTSDKTIPPKRTETFILEEARKHKLKLDTALYNAIVTAYIRKGIDNVTASRLIDDMRSRGVQPDINTYCELLPCLARMRQRALVDEMLDAMIEVDNIQVTQSLTESLIAAYCEVESLADAEDVVRRAVNSAKDTGRKGGPMRVTAKAFGPIINVHCSNGRPGEAWRILRDMRSNGVRPTLAIFNMLIKGFCKAQNISGAEGVVRELEGGGTWDMSALGITPDKLTYTTLLDFYASKGAVDQAAKVLERARNNGIVPDDVMWGTVIKSYARAGMPEKAEEVLYAAAKVFDKDVKDGHAPDGRGSPMNVVTFSTVVAAFCNMGFLEEALRVMCDMKQRGVAPNAITYSHVAWGYMNTGVMPSPTLLLSELETAGFDTRQNELNEDDDHDMKGKLLKEIDSGISMAVKTSDVLASFDSDDTFDSVAFDAYRSADKDGVDVEMAALSRGARKNRRGTAPAHAFHTAVPPKSPQPSRALLRRGHAISVPRRIMRTRAHVL</sequence>
<evidence type="ECO:0000313" key="5">
    <source>
        <dbReference type="Proteomes" id="UP000660262"/>
    </source>
</evidence>
<dbReference type="InterPro" id="IPR002885">
    <property type="entry name" value="PPR_rpt"/>
</dbReference>
<dbReference type="EMBL" id="BNJQ01000036">
    <property type="protein sequence ID" value="GHP11743.1"/>
    <property type="molecule type" value="Genomic_DNA"/>
</dbReference>
<proteinExistence type="predicted"/>
<feature type="region of interest" description="Disordered" evidence="3">
    <location>
        <begin position="571"/>
        <end position="597"/>
    </location>
</feature>
<feature type="repeat" description="PPR" evidence="2">
    <location>
        <begin position="431"/>
        <end position="465"/>
    </location>
</feature>
<evidence type="ECO:0008006" key="6">
    <source>
        <dbReference type="Google" id="ProtNLM"/>
    </source>
</evidence>
<evidence type="ECO:0000256" key="1">
    <source>
        <dbReference type="ARBA" id="ARBA00022737"/>
    </source>
</evidence>
<protein>
    <recommendedName>
        <fullName evidence="6">Pentacotripeptide-repeat region of PRORP domain-containing protein</fullName>
    </recommendedName>
</protein>
<reference evidence="4" key="1">
    <citation type="submission" date="2020-10" db="EMBL/GenBank/DDBJ databases">
        <title>Unveiling of a novel bifunctional photoreceptor, Dualchrome1, isolated from a cosmopolitan green alga.</title>
        <authorList>
            <person name="Suzuki S."/>
            <person name="Kawachi M."/>
        </authorList>
    </citation>
    <scope>NUCLEOTIDE SEQUENCE</scope>
    <source>
        <strain evidence="4">NIES 2893</strain>
    </source>
</reference>
<dbReference type="GO" id="GO:0005739">
    <property type="term" value="C:mitochondrion"/>
    <property type="evidence" value="ECO:0007669"/>
    <property type="project" value="TreeGrafter"/>
</dbReference>
<dbReference type="GO" id="GO:0003729">
    <property type="term" value="F:mRNA binding"/>
    <property type="evidence" value="ECO:0007669"/>
    <property type="project" value="TreeGrafter"/>
</dbReference>
<evidence type="ECO:0000256" key="3">
    <source>
        <dbReference type="SAM" id="MobiDB-lite"/>
    </source>
</evidence>
<feature type="repeat" description="PPR" evidence="2">
    <location>
        <begin position="153"/>
        <end position="188"/>
    </location>
</feature>